<reference evidence="1" key="1">
    <citation type="submission" date="2020-10" db="EMBL/GenBank/DDBJ databases">
        <authorList>
            <person name="Gilroy R."/>
        </authorList>
    </citation>
    <scope>NUCLEOTIDE SEQUENCE</scope>
    <source>
        <strain evidence="1">USAMLcec3-3695</strain>
    </source>
</reference>
<dbReference type="EMBL" id="DVNB01000039">
    <property type="protein sequence ID" value="HIU56909.1"/>
    <property type="molecule type" value="Genomic_DNA"/>
</dbReference>
<name>A0A9D1MB25_9FIRM</name>
<dbReference type="Proteomes" id="UP000824109">
    <property type="component" value="Unassembled WGS sequence"/>
</dbReference>
<protein>
    <submittedName>
        <fullName evidence="1">Transposon-transfer assisting family protein</fullName>
    </submittedName>
</protein>
<evidence type="ECO:0000313" key="1">
    <source>
        <dbReference type="EMBL" id="HIU56909.1"/>
    </source>
</evidence>
<dbReference type="InterPro" id="IPR025468">
    <property type="entry name" value="TTRAP"/>
</dbReference>
<dbReference type="AlphaFoldDB" id="A0A9D1MB25"/>
<sequence>MMNLTHDEMNLLCIYQTNTRRETINAITYMQQYLEPDETELAEMSDSLLAKLEQMNDEEFDELEKFPDFNY</sequence>
<reference evidence="1" key="2">
    <citation type="journal article" date="2021" name="PeerJ">
        <title>Extensive microbial diversity within the chicken gut microbiome revealed by metagenomics and culture.</title>
        <authorList>
            <person name="Gilroy R."/>
            <person name="Ravi A."/>
            <person name="Getino M."/>
            <person name="Pursley I."/>
            <person name="Horton D.L."/>
            <person name="Alikhan N.F."/>
            <person name="Baker D."/>
            <person name="Gharbi K."/>
            <person name="Hall N."/>
            <person name="Watson M."/>
            <person name="Adriaenssens E.M."/>
            <person name="Foster-Nyarko E."/>
            <person name="Jarju S."/>
            <person name="Secka A."/>
            <person name="Antonio M."/>
            <person name="Oren A."/>
            <person name="Chaudhuri R.R."/>
            <person name="La Ragione R."/>
            <person name="Hildebrand F."/>
            <person name="Pallen M.J."/>
        </authorList>
    </citation>
    <scope>NUCLEOTIDE SEQUENCE</scope>
    <source>
        <strain evidence="1">USAMLcec3-3695</strain>
    </source>
</reference>
<dbReference type="InterPro" id="IPR041965">
    <property type="entry name" value="TTRAP_sf"/>
</dbReference>
<accession>A0A9D1MB25</accession>
<gene>
    <name evidence="1" type="ORF">IAA61_03725</name>
</gene>
<dbReference type="Pfam" id="PF14203">
    <property type="entry name" value="TTRAP"/>
    <property type="match status" value="1"/>
</dbReference>
<proteinExistence type="predicted"/>
<comment type="caution">
    <text evidence="1">The sequence shown here is derived from an EMBL/GenBank/DDBJ whole genome shotgun (WGS) entry which is preliminary data.</text>
</comment>
<dbReference type="Gene3D" id="1.10.10.1850">
    <property type="entry name" value="Sporulation protein-like"/>
    <property type="match status" value="1"/>
</dbReference>
<organism evidence="1 2">
    <name type="scientific">Candidatus Ornithomonoglobus merdipullorum</name>
    <dbReference type="NCBI Taxonomy" id="2840895"/>
    <lineage>
        <taxon>Bacteria</taxon>
        <taxon>Bacillati</taxon>
        <taxon>Bacillota</taxon>
        <taxon>Clostridia</taxon>
        <taxon>Candidatus Ornithomonoglobus</taxon>
    </lineage>
</organism>
<evidence type="ECO:0000313" key="2">
    <source>
        <dbReference type="Proteomes" id="UP000824109"/>
    </source>
</evidence>